<organism evidence="6 7">
    <name type="scientific">Merluccius polli</name>
    <name type="common">Benguela hake</name>
    <name type="synonym">Merluccius cadenati</name>
    <dbReference type="NCBI Taxonomy" id="89951"/>
    <lineage>
        <taxon>Eukaryota</taxon>
        <taxon>Metazoa</taxon>
        <taxon>Chordata</taxon>
        <taxon>Craniata</taxon>
        <taxon>Vertebrata</taxon>
        <taxon>Euteleostomi</taxon>
        <taxon>Actinopterygii</taxon>
        <taxon>Neopterygii</taxon>
        <taxon>Teleostei</taxon>
        <taxon>Neoteleostei</taxon>
        <taxon>Acanthomorphata</taxon>
        <taxon>Zeiogadaria</taxon>
        <taxon>Gadariae</taxon>
        <taxon>Gadiformes</taxon>
        <taxon>Gadoidei</taxon>
        <taxon>Merlucciidae</taxon>
        <taxon>Merluccius</taxon>
    </lineage>
</organism>
<dbReference type="PANTHER" id="PTHR14002">
    <property type="entry name" value="ENDOGLIN/TGF-BETA RECEPTOR TYPE III"/>
    <property type="match status" value="1"/>
</dbReference>
<comment type="caution">
    <text evidence="6">The sequence shown here is derived from an EMBL/GenBank/DDBJ whole genome shotgun (WGS) entry which is preliminary data.</text>
</comment>
<dbReference type="Pfam" id="PF00100">
    <property type="entry name" value="Zona_pellucida"/>
    <property type="match status" value="1"/>
</dbReference>
<dbReference type="Proteomes" id="UP001174136">
    <property type="component" value="Unassembled WGS sequence"/>
</dbReference>
<dbReference type="EMBL" id="JAOPHQ010005606">
    <property type="protein sequence ID" value="KAK0134802.1"/>
    <property type="molecule type" value="Genomic_DNA"/>
</dbReference>
<dbReference type="InterPro" id="IPR055355">
    <property type="entry name" value="ZP-C"/>
</dbReference>
<keyword evidence="3" id="KW-0812">Transmembrane</keyword>
<name>A0AA47M6Z8_MERPO</name>
<reference evidence="6" key="1">
    <citation type="journal article" date="2023" name="Front. Mar. Sci.">
        <title>A new Merluccius polli reference genome to investigate the effects of global change in West African waters.</title>
        <authorList>
            <person name="Mateo J.L."/>
            <person name="Blanco-Fernandez C."/>
            <person name="Garcia-Vazquez E."/>
            <person name="Machado-Schiaffino G."/>
        </authorList>
    </citation>
    <scope>NUCLEOTIDE SEQUENCE</scope>
    <source>
        <strain evidence="6">C29</strain>
        <tissue evidence="6">Fin</tissue>
    </source>
</reference>
<keyword evidence="3" id="KW-1133">Transmembrane helix</keyword>
<dbReference type="PANTHER" id="PTHR14002:SF60">
    <property type="entry name" value="ZP DOMAIN-CONTAINING PROTEIN"/>
    <property type="match status" value="1"/>
</dbReference>
<keyword evidence="1 4" id="KW-0732">Signal</keyword>
<evidence type="ECO:0000256" key="4">
    <source>
        <dbReference type="SAM" id="SignalP"/>
    </source>
</evidence>
<dbReference type="InterPro" id="IPR042235">
    <property type="entry name" value="ZP-C_dom"/>
</dbReference>
<evidence type="ECO:0000256" key="3">
    <source>
        <dbReference type="SAM" id="Phobius"/>
    </source>
</evidence>
<keyword evidence="3" id="KW-0472">Membrane</keyword>
<evidence type="ECO:0000313" key="6">
    <source>
        <dbReference type="EMBL" id="KAK0134802.1"/>
    </source>
</evidence>
<feature type="signal peptide" evidence="4">
    <location>
        <begin position="1"/>
        <end position="25"/>
    </location>
</feature>
<dbReference type="Gene3D" id="2.60.40.4100">
    <property type="entry name" value="Zona pellucida, ZP-C domain"/>
    <property type="match status" value="1"/>
</dbReference>
<sequence length="210" mass="22406">MSLVKVNASLVLGVAMALYSDASYASSYHNPVELDPEDFLFFHVELQSNDSFAPDVLLQLASCWASETSDPQDPVQALLLQDGCAVDPTLQWGGANGRGSSTRFSLQMFHMPTLLPLFFHCLTHVCGPDQDCTPALSRRAGLSGEAEAVVSSGPLLVRGGTAPHSPPALCEFGIIFKWAEGRVLLWLLGGFIGCLALALLAISAASRLRC</sequence>
<feature type="domain" description="ZP" evidence="5">
    <location>
        <begin position="1"/>
        <end position="143"/>
    </location>
</feature>
<feature type="transmembrane region" description="Helical" evidence="3">
    <location>
        <begin position="183"/>
        <end position="205"/>
    </location>
</feature>
<protein>
    <submittedName>
        <fullName evidence="6">Pancreatic secretory granule membrane major glycoprotein GP2</fullName>
    </submittedName>
</protein>
<accession>A0AA47M6Z8</accession>
<evidence type="ECO:0000256" key="2">
    <source>
        <dbReference type="ARBA" id="ARBA00023157"/>
    </source>
</evidence>
<proteinExistence type="predicted"/>
<keyword evidence="2" id="KW-1015">Disulfide bond</keyword>
<evidence type="ECO:0000259" key="5">
    <source>
        <dbReference type="PROSITE" id="PS51034"/>
    </source>
</evidence>
<feature type="chain" id="PRO_5041228707" evidence="4">
    <location>
        <begin position="26"/>
        <end position="210"/>
    </location>
</feature>
<evidence type="ECO:0000313" key="7">
    <source>
        <dbReference type="Proteomes" id="UP001174136"/>
    </source>
</evidence>
<keyword evidence="7" id="KW-1185">Reference proteome</keyword>
<dbReference type="PROSITE" id="PS51034">
    <property type="entry name" value="ZP_2"/>
    <property type="match status" value="1"/>
</dbReference>
<dbReference type="AlphaFoldDB" id="A0AA47M6Z8"/>
<dbReference type="InterPro" id="IPR001507">
    <property type="entry name" value="ZP_dom"/>
</dbReference>
<gene>
    <name evidence="6" type="primary">GP2_0</name>
    <name evidence="6" type="ORF">N1851_029568</name>
</gene>
<evidence type="ECO:0000256" key="1">
    <source>
        <dbReference type="ARBA" id="ARBA00022729"/>
    </source>
</evidence>